<evidence type="ECO:0000313" key="1">
    <source>
        <dbReference type="EMBL" id="GAI20056.1"/>
    </source>
</evidence>
<gene>
    <name evidence="1" type="ORF">S06H3_29270</name>
</gene>
<organism evidence="1">
    <name type="scientific">marine sediment metagenome</name>
    <dbReference type="NCBI Taxonomy" id="412755"/>
    <lineage>
        <taxon>unclassified sequences</taxon>
        <taxon>metagenomes</taxon>
        <taxon>ecological metagenomes</taxon>
    </lineage>
</organism>
<protein>
    <submittedName>
        <fullName evidence="1">Uncharacterized protein</fullName>
    </submittedName>
</protein>
<dbReference type="AlphaFoldDB" id="X1MPW4"/>
<sequence>NKHMKIEDILNSFKNYKIDIDLETLLDSCPFSS</sequence>
<proteinExistence type="predicted"/>
<comment type="caution">
    <text evidence="1">The sequence shown here is derived from an EMBL/GenBank/DDBJ whole genome shotgun (WGS) entry which is preliminary data.</text>
</comment>
<dbReference type="EMBL" id="BARV01017138">
    <property type="protein sequence ID" value="GAI20056.1"/>
    <property type="molecule type" value="Genomic_DNA"/>
</dbReference>
<accession>X1MPW4</accession>
<reference evidence="1" key="1">
    <citation type="journal article" date="2014" name="Front. Microbiol.">
        <title>High frequency of phylogenetically diverse reductive dehalogenase-homologous genes in deep subseafloor sedimentary metagenomes.</title>
        <authorList>
            <person name="Kawai M."/>
            <person name="Futagami T."/>
            <person name="Toyoda A."/>
            <person name="Takaki Y."/>
            <person name="Nishi S."/>
            <person name="Hori S."/>
            <person name="Arai W."/>
            <person name="Tsubouchi T."/>
            <person name="Morono Y."/>
            <person name="Uchiyama I."/>
            <person name="Ito T."/>
            <person name="Fujiyama A."/>
            <person name="Inagaki F."/>
            <person name="Takami H."/>
        </authorList>
    </citation>
    <scope>NUCLEOTIDE SEQUENCE</scope>
    <source>
        <strain evidence="1">Expedition CK06-06</strain>
    </source>
</reference>
<name>X1MPW4_9ZZZZ</name>
<feature type="non-terminal residue" evidence="1">
    <location>
        <position position="1"/>
    </location>
</feature>